<dbReference type="EMBL" id="KX397364">
    <property type="protein sequence ID" value="ANZ48297.1"/>
    <property type="molecule type" value="Genomic_DNA"/>
</dbReference>
<sequence>MKKYERKTTWHRALRTEAISQDQDVKMWVLPHGVICELTRIGGLPILRNGNYDAVNSFLAKTLLDAGIENEVLFYTTRVIPQTLSRWLTHWLSTDPSESDPELSSVTVTTMGQYPQKPLPFQVNVVEPILVKAGAVFDIIKQKSRNNAVSQFIIEANGEYYRLEPVRNTTGKIIDCTEYGYVVRTPTGHTFLATMISRRIQSQLKHHNVRPDDLIGTEVKIEYTMFTEGTRLCNYKSSIIFRSYALDNLGDSYPASYDGPTPFKPLPGGSNPALLTVTRCGRADIVQKDGVIYGVERESGETLFKFEPGVSRGMYAAQFENKGKTETWRFVSEFAVDAIDPTAFVESVATQIFGATGYSLQRLGLCYAETAPQSMET</sequence>
<proteinExistence type="predicted"/>
<protein>
    <submittedName>
        <fullName evidence="1">Uncharacterized protein</fullName>
    </submittedName>
</protein>
<evidence type="ECO:0000313" key="2">
    <source>
        <dbReference type="Proteomes" id="UP000202181"/>
    </source>
</evidence>
<dbReference type="Proteomes" id="UP000202181">
    <property type="component" value="Segment"/>
</dbReference>
<name>A0A1B2IAK0_9CAUD</name>
<dbReference type="GeneID" id="29057234"/>
<organism evidence="1 2">
    <name type="scientific">Erwinia phage vB_EamM_Asesino</name>
    <dbReference type="NCBI Taxonomy" id="1883370"/>
    <lineage>
        <taxon>Viruses</taxon>
        <taxon>Duplodnaviria</taxon>
        <taxon>Heunggongvirae</taxon>
        <taxon>Uroviricota</taxon>
        <taxon>Caudoviricetes</taxon>
        <taxon>Chimalliviridae</taxon>
        <taxon>Erskinevirus</taxon>
        <taxon>Erskinevirus asesino</taxon>
    </lineage>
</organism>
<keyword evidence="2" id="KW-1185">Reference proteome</keyword>
<accession>A0A1B2IAK0</accession>
<gene>
    <name evidence="1" type="ORF">ASESINO_284</name>
</gene>
<dbReference type="RefSeq" id="YP_009290902.1">
    <property type="nucleotide sequence ID" value="NC_031107.2"/>
</dbReference>
<dbReference type="OrthoDB" id="4829at10239"/>
<dbReference type="KEGG" id="vg:29057234"/>
<reference evidence="1" key="1">
    <citation type="submission" date="2016-06" db="EMBL/GenBank/DDBJ databases">
        <authorList>
            <person name="Berg J.A."/>
            <person name="Hyde J.R."/>
            <person name="Breakwell D.P."/>
            <person name="Hope S."/>
            <person name="Grose J.H."/>
        </authorList>
    </citation>
    <scope>NUCLEOTIDE SEQUENCE [LARGE SCALE GENOMIC DNA]</scope>
</reference>
<evidence type="ECO:0000313" key="1">
    <source>
        <dbReference type="EMBL" id="ANZ48297.1"/>
    </source>
</evidence>